<evidence type="ECO:0000313" key="1">
    <source>
        <dbReference type="EMBL" id="OGD78510.1"/>
    </source>
</evidence>
<comment type="caution">
    <text evidence="1">The sequence shown here is derived from an EMBL/GenBank/DDBJ whole genome shotgun (WGS) entry which is preliminary data.</text>
</comment>
<dbReference type="GO" id="GO:0043565">
    <property type="term" value="F:sequence-specific DNA binding"/>
    <property type="evidence" value="ECO:0007669"/>
    <property type="project" value="InterPro"/>
</dbReference>
<dbReference type="AlphaFoldDB" id="A0A1F5FFU9"/>
<sequence length="112" mass="12784">MNRNISRQIFKMLFSILADTRNIREVEEMFADLLTDSERMAIAKRLAIGVYLDKGRSYENIKENLKVSSATIAAVAESMGNPGMQRAINMIKAEEWAAVWTDKIMRLVGKMR</sequence>
<proteinExistence type="predicted"/>
<dbReference type="Proteomes" id="UP000176682">
    <property type="component" value="Unassembled WGS sequence"/>
</dbReference>
<dbReference type="InterPro" id="IPR010921">
    <property type="entry name" value="Trp_repressor/repl_initiator"/>
</dbReference>
<organism evidence="1 2">
    <name type="scientific">Candidatus Collierbacteria bacterium RIFOXYB1_FULL_49_13</name>
    <dbReference type="NCBI Taxonomy" id="1817728"/>
    <lineage>
        <taxon>Bacteria</taxon>
        <taxon>Candidatus Collieribacteriota</taxon>
    </lineage>
</organism>
<name>A0A1F5FFU9_9BACT</name>
<dbReference type="Pfam" id="PF01371">
    <property type="entry name" value="Trp_repressor"/>
    <property type="match status" value="1"/>
</dbReference>
<dbReference type="InterPro" id="IPR000831">
    <property type="entry name" value="Trp_repress"/>
</dbReference>
<gene>
    <name evidence="1" type="ORF">A2368_02580</name>
</gene>
<dbReference type="GO" id="GO:0003700">
    <property type="term" value="F:DNA-binding transcription factor activity"/>
    <property type="evidence" value="ECO:0007669"/>
    <property type="project" value="InterPro"/>
</dbReference>
<dbReference type="InterPro" id="IPR038116">
    <property type="entry name" value="TrpR-like_sf"/>
</dbReference>
<accession>A0A1F5FFU9</accession>
<reference evidence="1 2" key="1">
    <citation type="journal article" date="2016" name="Nat. Commun.">
        <title>Thousands of microbial genomes shed light on interconnected biogeochemical processes in an aquifer system.</title>
        <authorList>
            <person name="Anantharaman K."/>
            <person name="Brown C.T."/>
            <person name="Hug L.A."/>
            <person name="Sharon I."/>
            <person name="Castelle C.J."/>
            <person name="Probst A.J."/>
            <person name="Thomas B.C."/>
            <person name="Singh A."/>
            <person name="Wilkins M.J."/>
            <person name="Karaoz U."/>
            <person name="Brodie E.L."/>
            <person name="Williams K.H."/>
            <person name="Hubbard S.S."/>
            <person name="Banfield J.F."/>
        </authorList>
    </citation>
    <scope>NUCLEOTIDE SEQUENCE [LARGE SCALE GENOMIC DNA]</scope>
</reference>
<dbReference type="SUPFAM" id="SSF48295">
    <property type="entry name" value="TrpR-like"/>
    <property type="match status" value="1"/>
</dbReference>
<protein>
    <submittedName>
        <fullName evidence="1">Uncharacterized protein</fullName>
    </submittedName>
</protein>
<evidence type="ECO:0000313" key="2">
    <source>
        <dbReference type="Proteomes" id="UP000176682"/>
    </source>
</evidence>
<dbReference type="EMBL" id="MFAM01000044">
    <property type="protein sequence ID" value="OGD78510.1"/>
    <property type="molecule type" value="Genomic_DNA"/>
</dbReference>
<dbReference type="Gene3D" id="1.10.1270.10">
    <property type="entry name" value="TrpR-like"/>
    <property type="match status" value="1"/>
</dbReference>